<evidence type="ECO:0000313" key="5">
    <source>
        <dbReference type="Proteomes" id="UP001596547"/>
    </source>
</evidence>
<organism evidence="4 5">
    <name type="scientific">Halomarina halobia</name>
    <dbReference type="NCBI Taxonomy" id="3033386"/>
    <lineage>
        <taxon>Archaea</taxon>
        <taxon>Methanobacteriati</taxon>
        <taxon>Methanobacteriota</taxon>
        <taxon>Stenosarchaea group</taxon>
        <taxon>Halobacteria</taxon>
        <taxon>Halobacteriales</taxon>
        <taxon>Natronomonadaceae</taxon>
        <taxon>Halomarina</taxon>
    </lineage>
</organism>
<dbReference type="PANTHER" id="PTHR34236">
    <property type="entry name" value="DIMETHYL SULFOXIDE REDUCTASE TRANSCRIPTIONAL ACTIVATOR"/>
    <property type="match status" value="1"/>
</dbReference>
<proteinExistence type="predicted"/>
<dbReference type="InterPro" id="IPR007050">
    <property type="entry name" value="HTH_bacterioopsin"/>
</dbReference>
<dbReference type="Pfam" id="PF04967">
    <property type="entry name" value="HTH_10"/>
    <property type="match status" value="1"/>
</dbReference>
<sequence>MPRANLTLSIPEGVWVGDVSRAHPDARFRILAALTGDDSGVALAEITAADLGAVLRDVDADAAVTELDVLRRQGTTVLIQFETTTPLLLLPVQDSGVPLEMPFTIENGEAEWEVVAPQRRLSELGTQLERFGIPFTVDRIRHRTEPKQLLTYSQLRLVRAAVEHGYYDTPRRCSLTELAGRVELAKSTCSETLHRAEEKIVKEFVEDLDELARPPAEHD</sequence>
<dbReference type="AlphaFoldDB" id="A0ABD6ADN1"/>
<dbReference type="PANTHER" id="PTHR34236:SF1">
    <property type="entry name" value="DIMETHYL SULFOXIDE REDUCTASE TRANSCRIPTIONAL ACTIVATOR"/>
    <property type="match status" value="1"/>
</dbReference>
<feature type="domain" description="HTH bat-type" evidence="3">
    <location>
        <begin position="150"/>
        <end position="202"/>
    </location>
</feature>
<reference evidence="4 5" key="1">
    <citation type="journal article" date="2019" name="Int. J. Syst. Evol. Microbiol.">
        <title>The Global Catalogue of Microorganisms (GCM) 10K type strain sequencing project: providing services to taxonomists for standard genome sequencing and annotation.</title>
        <authorList>
            <consortium name="The Broad Institute Genomics Platform"/>
            <consortium name="The Broad Institute Genome Sequencing Center for Infectious Disease"/>
            <person name="Wu L."/>
            <person name="Ma J."/>
        </authorList>
    </citation>
    <scope>NUCLEOTIDE SEQUENCE [LARGE SCALE GENOMIC DNA]</scope>
    <source>
        <strain evidence="4 5">PSR21</strain>
    </source>
</reference>
<evidence type="ECO:0000256" key="2">
    <source>
        <dbReference type="ARBA" id="ARBA00023163"/>
    </source>
</evidence>
<comment type="caution">
    <text evidence="4">The sequence shown here is derived from an EMBL/GenBank/DDBJ whole genome shotgun (WGS) entry which is preliminary data.</text>
</comment>
<name>A0ABD6ADN1_9EURY</name>
<evidence type="ECO:0000313" key="4">
    <source>
        <dbReference type="EMBL" id="MFC7318367.1"/>
    </source>
</evidence>
<evidence type="ECO:0000256" key="1">
    <source>
        <dbReference type="ARBA" id="ARBA00023015"/>
    </source>
</evidence>
<gene>
    <name evidence="4" type="ORF">ACFQPE_16430</name>
</gene>
<dbReference type="Proteomes" id="UP001596547">
    <property type="component" value="Unassembled WGS sequence"/>
</dbReference>
<evidence type="ECO:0000259" key="3">
    <source>
        <dbReference type="Pfam" id="PF04967"/>
    </source>
</evidence>
<keyword evidence="2" id="KW-0804">Transcription</keyword>
<protein>
    <submittedName>
        <fullName evidence="4">Helix-turn-helix domain-containing protein</fullName>
    </submittedName>
</protein>
<dbReference type="RefSeq" id="WP_276305841.1">
    <property type="nucleotide sequence ID" value="NZ_CP119993.1"/>
</dbReference>
<dbReference type="GeneID" id="79317455"/>
<dbReference type="EMBL" id="JBHTBF010000003">
    <property type="protein sequence ID" value="MFC7318367.1"/>
    <property type="molecule type" value="Genomic_DNA"/>
</dbReference>
<keyword evidence="5" id="KW-1185">Reference proteome</keyword>
<accession>A0ABD6ADN1</accession>
<keyword evidence="1" id="KW-0805">Transcription regulation</keyword>